<proteinExistence type="predicted"/>
<evidence type="ECO:0000313" key="4">
    <source>
        <dbReference type="Proteomes" id="UP001295444"/>
    </source>
</evidence>
<dbReference type="Proteomes" id="UP001295444">
    <property type="component" value="Chromosome 06"/>
</dbReference>
<accession>A0AAD1WDP2</accession>
<dbReference type="SUPFAM" id="SSF48065">
    <property type="entry name" value="DBL homology domain (DH-domain)"/>
    <property type="match status" value="1"/>
</dbReference>
<keyword evidence="4" id="KW-1185">Reference proteome</keyword>
<feature type="region of interest" description="Disordered" evidence="1">
    <location>
        <begin position="1"/>
        <end position="20"/>
    </location>
</feature>
<evidence type="ECO:0000259" key="2">
    <source>
        <dbReference type="PROSITE" id="PS50010"/>
    </source>
</evidence>
<dbReference type="InterPro" id="IPR051492">
    <property type="entry name" value="Dynamin-Rho_GEF"/>
</dbReference>
<protein>
    <submittedName>
        <fullName evidence="3">Rho guanine nucleotide exchange factor 38, partial</fullName>
    </submittedName>
</protein>
<dbReference type="AlphaFoldDB" id="A0AAD1WDP2"/>
<name>A0AAD1WDP2_PELCU</name>
<evidence type="ECO:0000313" key="3">
    <source>
        <dbReference type="EMBL" id="CAH2300834.1"/>
    </source>
</evidence>
<organism evidence="3 4">
    <name type="scientific">Pelobates cultripes</name>
    <name type="common">Western spadefoot toad</name>
    <dbReference type="NCBI Taxonomy" id="61616"/>
    <lineage>
        <taxon>Eukaryota</taxon>
        <taxon>Metazoa</taxon>
        <taxon>Chordata</taxon>
        <taxon>Craniata</taxon>
        <taxon>Vertebrata</taxon>
        <taxon>Euteleostomi</taxon>
        <taxon>Amphibia</taxon>
        <taxon>Batrachia</taxon>
        <taxon>Anura</taxon>
        <taxon>Pelobatoidea</taxon>
        <taxon>Pelobatidae</taxon>
        <taxon>Pelobates</taxon>
    </lineage>
</organism>
<feature type="domain" description="DH" evidence="2">
    <location>
        <begin position="27"/>
        <end position="152"/>
    </location>
</feature>
<dbReference type="InterPro" id="IPR035899">
    <property type="entry name" value="DBL_dom_sf"/>
</dbReference>
<gene>
    <name evidence="3" type="ORF">PECUL_23A036398</name>
</gene>
<dbReference type="EMBL" id="OW240917">
    <property type="protein sequence ID" value="CAH2300834.1"/>
    <property type="molecule type" value="Genomic_DNA"/>
</dbReference>
<dbReference type="Pfam" id="PF00621">
    <property type="entry name" value="RhoGEF"/>
    <property type="match status" value="1"/>
</dbReference>
<dbReference type="GO" id="GO:0005737">
    <property type="term" value="C:cytoplasm"/>
    <property type="evidence" value="ECO:0007669"/>
    <property type="project" value="TreeGrafter"/>
</dbReference>
<dbReference type="PANTHER" id="PTHR22834">
    <property type="entry name" value="NUCLEAR FUSION PROTEIN FUS2"/>
    <property type="match status" value="1"/>
</dbReference>
<dbReference type="PROSITE" id="PS50010">
    <property type="entry name" value="DH_2"/>
    <property type="match status" value="1"/>
</dbReference>
<dbReference type="PANTHER" id="PTHR22834:SF17">
    <property type="entry name" value="RHO GUANINE NUCLEOTIDE EXCHANGE FACTOR 38"/>
    <property type="match status" value="1"/>
</dbReference>
<reference evidence="3" key="1">
    <citation type="submission" date="2022-03" db="EMBL/GenBank/DDBJ databases">
        <authorList>
            <person name="Alioto T."/>
            <person name="Alioto T."/>
            <person name="Gomez Garrido J."/>
        </authorList>
    </citation>
    <scope>NUCLEOTIDE SEQUENCE</scope>
</reference>
<dbReference type="GO" id="GO:0005085">
    <property type="term" value="F:guanyl-nucleotide exchange factor activity"/>
    <property type="evidence" value="ECO:0007669"/>
    <property type="project" value="InterPro"/>
</dbReference>
<dbReference type="InterPro" id="IPR000219">
    <property type="entry name" value="DH_dom"/>
</dbReference>
<dbReference type="Gene3D" id="1.20.900.10">
    <property type="entry name" value="Dbl homology (DH) domain"/>
    <property type="match status" value="1"/>
</dbReference>
<evidence type="ECO:0000256" key="1">
    <source>
        <dbReference type="SAM" id="MobiDB-lite"/>
    </source>
</evidence>
<sequence>MAPNVAASVPTSPTQDTEELRLRKMTKRAKIISELIQTEKDFLNDLELCIQEVVQPLRNHQSERFDVDILFSNIESVRQISAKLVSLLEEATTDIDPDNQVLGELFLEIKCPLEDVYKIYCYHHDEAQTVLESYEKDPDLKLYMKQCTQALK</sequence>